<dbReference type="Proteomes" id="UP000095300">
    <property type="component" value="Unassembled WGS sequence"/>
</dbReference>
<dbReference type="SUPFAM" id="SSF53474">
    <property type="entry name" value="alpha/beta-Hydrolases"/>
    <property type="match status" value="1"/>
</dbReference>
<name>A0A1I8PXF4_STOCA</name>
<proteinExistence type="inferred from homology"/>
<comment type="similarity">
    <text evidence="1">Belongs to the type-B carboxylesterase/lipase family.</text>
</comment>
<feature type="compositionally biased region" description="Basic and acidic residues" evidence="4">
    <location>
        <begin position="229"/>
        <end position="246"/>
    </location>
</feature>
<dbReference type="OrthoDB" id="3200163at2759"/>
<dbReference type="EnsemblMetazoa" id="SCAU011976-RA">
    <property type="protein sequence ID" value="SCAU011976-PA"/>
    <property type="gene ID" value="SCAU011976"/>
</dbReference>
<feature type="compositionally biased region" description="Low complexity" evidence="4">
    <location>
        <begin position="1834"/>
        <end position="1866"/>
    </location>
</feature>
<protein>
    <recommendedName>
        <fullName evidence="6">Carboxylesterase type B domain-containing protein</fullName>
    </recommendedName>
</protein>
<accession>A0A1I8PXF4</accession>
<organism evidence="7 8">
    <name type="scientific">Stomoxys calcitrans</name>
    <name type="common">Stable fly</name>
    <name type="synonym">Conops calcitrans</name>
    <dbReference type="NCBI Taxonomy" id="35570"/>
    <lineage>
        <taxon>Eukaryota</taxon>
        <taxon>Metazoa</taxon>
        <taxon>Ecdysozoa</taxon>
        <taxon>Arthropoda</taxon>
        <taxon>Hexapoda</taxon>
        <taxon>Insecta</taxon>
        <taxon>Pterygota</taxon>
        <taxon>Neoptera</taxon>
        <taxon>Endopterygota</taxon>
        <taxon>Diptera</taxon>
        <taxon>Brachycera</taxon>
        <taxon>Muscomorpha</taxon>
        <taxon>Muscoidea</taxon>
        <taxon>Muscidae</taxon>
        <taxon>Stomoxys</taxon>
    </lineage>
</organism>
<feature type="transmembrane region" description="Helical" evidence="5">
    <location>
        <begin position="2117"/>
        <end position="2143"/>
    </location>
</feature>
<dbReference type="KEGG" id="scac:106083533"/>
<keyword evidence="5" id="KW-0812">Transmembrane</keyword>
<evidence type="ECO:0000256" key="2">
    <source>
        <dbReference type="ARBA" id="ARBA00022729"/>
    </source>
</evidence>
<reference evidence="8" key="1">
    <citation type="submission" date="2015-05" db="EMBL/GenBank/DDBJ databases">
        <authorList>
            <person name="Wilson R.K."/>
            <person name="Warren W.C."/>
            <person name="Olafson P."/>
        </authorList>
    </citation>
    <scope>NUCLEOTIDE SEQUENCE [LARGE SCALE GENOMIC DNA]</scope>
    <source>
        <strain evidence="8">USDA</strain>
    </source>
</reference>
<evidence type="ECO:0000256" key="1">
    <source>
        <dbReference type="ARBA" id="ARBA00005964"/>
    </source>
</evidence>
<dbReference type="STRING" id="35570.A0A1I8PXF4"/>
<evidence type="ECO:0000256" key="4">
    <source>
        <dbReference type="SAM" id="MobiDB-lite"/>
    </source>
</evidence>
<feature type="compositionally biased region" description="Polar residues" evidence="4">
    <location>
        <begin position="18"/>
        <end position="27"/>
    </location>
</feature>
<feature type="region of interest" description="Disordered" evidence="4">
    <location>
        <begin position="1905"/>
        <end position="1935"/>
    </location>
</feature>
<dbReference type="PANTHER" id="PTHR43903">
    <property type="entry name" value="NEUROLIGIN"/>
    <property type="match status" value="1"/>
</dbReference>
<evidence type="ECO:0000256" key="5">
    <source>
        <dbReference type="SAM" id="Phobius"/>
    </source>
</evidence>
<feature type="compositionally biased region" description="Low complexity" evidence="4">
    <location>
        <begin position="1167"/>
        <end position="1181"/>
    </location>
</feature>
<feature type="region of interest" description="Disordered" evidence="4">
    <location>
        <begin position="2351"/>
        <end position="2449"/>
    </location>
</feature>
<evidence type="ECO:0000256" key="3">
    <source>
        <dbReference type="ARBA" id="ARBA00023180"/>
    </source>
</evidence>
<dbReference type="Gene3D" id="3.40.50.1820">
    <property type="entry name" value="alpha/beta hydrolase"/>
    <property type="match status" value="2"/>
</dbReference>
<dbReference type="Pfam" id="PF00135">
    <property type="entry name" value="COesterase"/>
    <property type="match status" value="1"/>
</dbReference>
<feature type="compositionally biased region" description="Polar residues" evidence="4">
    <location>
        <begin position="1915"/>
        <end position="1929"/>
    </location>
</feature>
<dbReference type="InterPro" id="IPR002018">
    <property type="entry name" value="CarbesteraseB"/>
</dbReference>
<feature type="compositionally biased region" description="Polar residues" evidence="4">
    <location>
        <begin position="2045"/>
        <end position="2060"/>
    </location>
</feature>
<keyword evidence="5" id="KW-0472">Membrane</keyword>
<evidence type="ECO:0000259" key="6">
    <source>
        <dbReference type="Pfam" id="PF00135"/>
    </source>
</evidence>
<feature type="compositionally biased region" description="Low complexity" evidence="4">
    <location>
        <begin position="209"/>
        <end position="218"/>
    </location>
</feature>
<keyword evidence="2" id="KW-0732">Signal</keyword>
<dbReference type="InterPro" id="IPR051093">
    <property type="entry name" value="Neuroligin/BSAL"/>
</dbReference>
<feature type="region of interest" description="Disordered" evidence="4">
    <location>
        <begin position="1159"/>
        <end position="1187"/>
    </location>
</feature>
<dbReference type="InterPro" id="IPR029058">
    <property type="entry name" value="AB_hydrolase_fold"/>
</dbReference>
<evidence type="ECO:0000313" key="7">
    <source>
        <dbReference type="EnsemblMetazoa" id="SCAU011976-PA"/>
    </source>
</evidence>
<dbReference type="InterPro" id="IPR019819">
    <property type="entry name" value="Carboxylesterase_B_CS"/>
</dbReference>
<keyword evidence="3" id="KW-0325">Glycoprotein</keyword>
<gene>
    <name evidence="7" type="primary">106083533</name>
</gene>
<feature type="region of interest" description="Disordered" evidence="4">
    <location>
        <begin position="1"/>
        <end position="43"/>
    </location>
</feature>
<feature type="compositionally biased region" description="Low complexity" evidence="4">
    <location>
        <begin position="2376"/>
        <end position="2416"/>
    </location>
</feature>
<dbReference type="VEuPathDB" id="VectorBase:SCAU011976"/>
<reference evidence="7" key="2">
    <citation type="submission" date="2020-05" db="UniProtKB">
        <authorList>
            <consortium name="EnsemblMetazoa"/>
        </authorList>
    </citation>
    <scope>IDENTIFICATION</scope>
    <source>
        <strain evidence="7">USDA</strain>
    </source>
</reference>
<evidence type="ECO:0000313" key="8">
    <source>
        <dbReference type="Proteomes" id="UP000095300"/>
    </source>
</evidence>
<feature type="region of interest" description="Disordered" evidence="4">
    <location>
        <begin position="209"/>
        <end position="246"/>
    </location>
</feature>
<feature type="compositionally biased region" description="Low complexity" evidence="4">
    <location>
        <begin position="1"/>
        <end position="17"/>
    </location>
</feature>
<keyword evidence="8" id="KW-1185">Reference proteome</keyword>
<dbReference type="EnsemblMetazoa" id="SCAU011976-RC">
    <property type="protein sequence ID" value="SCAU011976-PC"/>
    <property type="gene ID" value="SCAU011976"/>
</dbReference>
<feature type="region of interest" description="Disordered" evidence="4">
    <location>
        <begin position="2022"/>
        <end position="2060"/>
    </location>
</feature>
<feature type="region of interest" description="Disordered" evidence="4">
    <location>
        <begin position="1833"/>
        <end position="1871"/>
    </location>
</feature>
<dbReference type="PROSITE" id="PS00941">
    <property type="entry name" value="CARBOXYLESTERASE_B_2"/>
    <property type="match status" value="1"/>
</dbReference>
<feature type="domain" description="Carboxylesterase type B" evidence="6">
    <location>
        <begin position="1272"/>
        <end position="1796"/>
    </location>
</feature>
<sequence>MATKAKTQTPTQTQTQKSNTLATLSSYQQHKGQENKEEEEEQNTMFAMADNKPSGQTDHPFDFREIPVIKKSKSDTKFHFMQLIIVKLLSLWLRMGLPIERSLHLKYPRIWQQHPLRFPMHHCIIRTVFKYLIKLKVKIYVKFKGPKAISVSNCHNRWQAIGNTIGHSIFEYCKHILIVSVYRNVRRILGICPIRLITLKRIITQQQQTEPEQQQQQKEIPKNSLLQIKEVKEREQNQREDIKETENPKENGLATLNYASLKIFEGNIHKSYKSYMATLQNSKHSKARMFKSKRKLAMRKIQRPKARVFRSKRKLAMRKIQRMTTSRYLHLSAKNLNYIEQSAHAVNAGLANHLKCCQQNVAMRKTSCNEDKQQKSKLYSNIFTTSTQIGLPRVLPTNLSQECRNNENEVLQMEGQISGYEIKTSSDILENITKMSKILNYEQELPIIENHWQLRSAMEPKYKKSDNEIIDVSNMLAPSRYKESRFPTIKNQHKLATLPLKIEVILSNRQTLSHKEMLVNNNKQKLKYFQKLKTPKSSYFHWYYFEDRQNWLAMPKSKPNMLNSIKTNEFKRFCKMFTVALPIFRSYHHLATPSAYPLMLQVFVKQEIPENTSKTAKFSHIQRRLAIQIASCKRKPLSNKRKCDKYKQHLTLKTRRPSKTKLERIYLKNYSKLATLVWPKINSMTQQDEDFLKTLSGKAMSTCLKNKFEKFSKSQKWLATRTASLFEGRPVLYQIPLRKSMLYVLYSHKNYNSLKMLNDQLRLATLHILSFPKMPPNFRTKTDAYRKSYKNWLGAIITHRWVSSTNFLSWLATLLNVSLFKLLHLQIHQFEILNLCQILTTAQQFWRKDTEMSVHKSQIVLSKENNHLLLPTNTRTATTTTRRQITPLTALEFRYKIRHKVMLEDEKAESRHTIWASNGCIWHNFQEDELATLMAICLELLTILQQRLLHTHFQGNAKEAKSATKKVLPATLQGDAEKVALRGGHAEEAIQLPSWHYRNNKHYLVYGPPRCRQAVLCEHESYQEPKYHHILFARYSWQICGFPLVSKENFKYFSNLTERTRIDYKNTATLPRIDYNGPDNSKKAAASTDETVHQDQVAAVTVTVADDIYTSSVDVLHQRISKAYRKAQNLYANGDSLKTTTANASSLAIVSQTYTTHNASTSDYGGTTTSTTSSSSSSSSSMLPSRGKRRRTMFPYCHYYHHSNFPIKLPSSCFASTSLSSTTASTSLLWGMSSSSPLRRSSTTTLLLVLFLLLSSMWHTSEAFHGSVKLSTNTIKTKYGMVRGIVVRSSPLVEAYLGIPYASPPVGSLRFMPPITPSTWKNVRSADRFSAVCPQTVPIPPNGPEALLEVPRARLAQLRRLLPLLSNQSEDCLYLNIYVPYDSRRHKRFTTNSGETADRNLLPTILFLHGESYEWNSGNPYDGSELAAHGNVIVVTINFRLGIFGFLKTGGKESAQGNFGLMDLVAGLHWLKENLPAFGGDPQAITLLGHGTGASLANILAVSPVASDLIHHVALVSGSALSPWAIQKNPLFVKRRVAEQTGCHGDMLYDDLAPCLRTKTVAELLAVKIDHPRFLVGFAPFIDGTVISPNTDSIGKLSLPIGSAIVSTSGIEYANFPKRNLIFCLTSVESHLDLSAQDLEFGFNETRRDRILRTFVRNNFHYHLNEIFAVLKNEYTDWEKAIRSPLSSRDATLQFLSDGHTASSLIKLGYMHSLRGGKGYFLHFKHRTVEEEYPQRTGSVRGEDVPFWLGLPTSPLFPHNYTTQERQISRLMLRYLANFAKTGNPNQPSLSSPIPQSSTSSMIGLPLGLLSAKTNEDHNKYKRSPLYKTSVNDTLLSSSSSSSSSSTSSLPSPSPLSSSSSSSSSSNGPINSSTLHTIEDVATAAAREALHLAVLYNQRRTKRTYFRRHSRSNSDDQNNINGSSGSSEVGNFLGPSGKYDGDEMPFWDAYDVVNQLYMELGNKAEIQSHYRGHKLSMWLNLIPQLHRHANMNDQSMRHHQFQDDLNNMNLYEGIVRAQIQTKPADDDENLLLPRGRQTPTPPPSNSQETNTTQKPSTATTECGVDGAMFVAEMTTAPPTDNRSFTESREKEMATASTGLIGNLEVLRRLSGKQFQSYTTALVATVAVGCFLLILNILIFAGIYHQREKRARDAKTKEELQDNDNSKNSSILKLNALGSETGSYNGSGAGVSGKTTVVFGEYSCYDEKSVQTKDEKLMVDLTPSQIGMDTNWAAACSTSTLDLLKTKHHLPLEATYPMTSNIVPITTEQPNEHLMVVNTMEMATYNPLPAMVSGNAGLILDPSIAVSASLQSKRGSFVGSSGQLNQYDFASVQSSDQMSFKDIENAVKVSMTRDDDITQDDDIPEPPPPPKSFQNMQQLQHQQQQQQQQQLQHQQQQQQQQQHPQLQQPTTSTSSVGVGTGGGILRQAGTSSATQTGGGKKRVHIQEISV</sequence>
<keyword evidence="5" id="KW-1133">Transmembrane helix</keyword>